<dbReference type="NCBIfam" id="NF004739">
    <property type="entry name" value="PRK06075.1"/>
    <property type="match status" value="1"/>
</dbReference>
<evidence type="ECO:0000256" key="1">
    <source>
        <dbReference type="ARBA" id="ARBA00005769"/>
    </source>
</evidence>
<dbReference type="EMBL" id="JARVLH010000003">
    <property type="protein sequence ID" value="MEX5285232.1"/>
    <property type="molecule type" value="Genomic_DNA"/>
</dbReference>
<name>A0ABV3X4X2_9FIRM</name>
<evidence type="ECO:0000256" key="7">
    <source>
        <dbReference type="RuleBase" id="RU003685"/>
    </source>
</evidence>
<keyword evidence="5 6" id="KW-0520">NAD</keyword>
<evidence type="ECO:0000256" key="2">
    <source>
        <dbReference type="ARBA" id="ARBA00022448"/>
    </source>
</evidence>
<keyword evidence="6" id="KW-1003">Cell membrane</keyword>
<dbReference type="PANTHER" id="PTHR11993">
    <property type="entry name" value="NADH-UBIQUINONE OXIDOREDUCTASE 49 KDA SUBUNIT"/>
    <property type="match status" value="1"/>
</dbReference>
<accession>A0ABV3X4X2</accession>
<dbReference type="EC" id="7.1.1.-" evidence="6"/>
<dbReference type="InterPro" id="IPR029014">
    <property type="entry name" value="NiFe-Hase_large"/>
</dbReference>
<evidence type="ECO:0000256" key="6">
    <source>
        <dbReference type="HAMAP-Rule" id="MF_01358"/>
    </source>
</evidence>
<comment type="subunit">
    <text evidence="6">NDH-1 is composed of 14 different subunits. Subunits NuoB, C, D, E, F, and G constitute the peripheral sector of the complex.</text>
</comment>
<evidence type="ECO:0000256" key="4">
    <source>
        <dbReference type="ARBA" id="ARBA00022967"/>
    </source>
</evidence>
<organism evidence="9 10">
    <name type="scientific">Selenomonas sputigena</name>
    <dbReference type="NCBI Taxonomy" id="69823"/>
    <lineage>
        <taxon>Bacteria</taxon>
        <taxon>Bacillati</taxon>
        <taxon>Bacillota</taxon>
        <taxon>Negativicutes</taxon>
        <taxon>Selenomonadales</taxon>
        <taxon>Selenomonadaceae</taxon>
        <taxon>Selenomonas</taxon>
    </lineage>
</organism>
<proteinExistence type="inferred from homology"/>
<gene>
    <name evidence="6" type="primary">nuoD</name>
    <name evidence="9" type="ORF">QCO44_06205</name>
</gene>
<dbReference type="PANTHER" id="PTHR11993:SF10">
    <property type="entry name" value="NADH DEHYDROGENASE [UBIQUINONE] IRON-SULFUR PROTEIN 2, MITOCHONDRIAL"/>
    <property type="match status" value="1"/>
</dbReference>
<comment type="catalytic activity">
    <reaction evidence="6">
        <text>a quinone + NADH + 5 H(+)(in) = a quinol + NAD(+) + 4 H(+)(out)</text>
        <dbReference type="Rhea" id="RHEA:57888"/>
        <dbReference type="ChEBI" id="CHEBI:15378"/>
        <dbReference type="ChEBI" id="CHEBI:24646"/>
        <dbReference type="ChEBI" id="CHEBI:57540"/>
        <dbReference type="ChEBI" id="CHEBI:57945"/>
        <dbReference type="ChEBI" id="CHEBI:132124"/>
    </reaction>
</comment>
<dbReference type="Pfam" id="PF00346">
    <property type="entry name" value="Complex1_49kDa"/>
    <property type="match status" value="2"/>
</dbReference>
<sequence length="365" mass="41033">MAEKSTYVLNMGPQHPSTHGVLQVELELSGERIERAKPILGYLHRGIEKLMESRTYAQCLPYTDKLDYVSSMNNNLAWCTAVEKLAGIRPPLRAEYLRVIAAELNRIASHLIFIGTLLNDLGAATAFVYAFRDREKVLDLFDLICGARMSTSYIRLGGVAYDATPEFIEKTQEFLDYVPAMLDEYDRLITGNEIFYARMKGVSPMTAEEAKTLSLSGANLRATGVAYDIRRVEPYSVYDRLDFEIPVGTLGDDWDRYEVRLKEIGESAKIIRQALKEMPEGSCRKVVSPNLRPPKGSVYHRVENTRGELGFYIVSDGTAKPYRVHIRRPSFINLQALDPLCRGALIADSVVVYSTLDPLMGEVDC</sequence>
<feature type="domain" description="NADH-quinone oxidoreductase subunit D" evidence="8">
    <location>
        <begin position="285"/>
        <end position="364"/>
    </location>
</feature>
<dbReference type="SUPFAM" id="SSF56762">
    <property type="entry name" value="HydB/Nqo4-like"/>
    <property type="match status" value="1"/>
</dbReference>
<dbReference type="PROSITE" id="PS00535">
    <property type="entry name" value="COMPLEX1_49K"/>
    <property type="match status" value="1"/>
</dbReference>
<comment type="similarity">
    <text evidence="1 6 7">Belongs to the complex I 49 kDa subunit family.</text>
</comment>
<keyword evidence="3 6" id="KW-0874">Quinone</keyword>
<dbReference type="Proteomes" id="UP001559623">
    <property type="component" value="Unassembled WGS sequence"/>
</dbReference>
<keyword evidence="4 6" id="KW-1278">Translocase</keyword>
<dbReference type="InterPro" id="IPR014029">
    <property type="entry name" value="NADH_UbQ_OxRdtase_49kDa_CS"/>
</dbReference>
<evidence type="ECO:0000313" key="9">
    <source>
        <dbReference type="EMBL" id="MEX5285232.1"/>
    </source>
</evidence>
<keyword evidence="2 6" id="KW-0813">Transport</keyword>
<evidence type="ECO:0000313" key="10">
    <source>
        <dbReference type="Proteomes" id="UP001559623"/>
    </source>
</evidence>
<keyword evidence="6" id="KW-0472">Membrane</keyword>
<dbReference type="HAMAP" id="MF_01358">
    <property type="entry name" value="NDH1_NuoD"/>
    <property type="match status" value="1"/>
</dbReference>
<keyword evidence="10" id="KW-1185">Reference proteome</keyword>
<comment type="caution">
    <text evidence="9">The sequence shown here is derived from an EMBL/GenBank/DDBJ whole genome shotgun (WGS) entry which is preliminary data.</text>
</comment>
<evidence type="ECO:0000256" key="3">
    <source>
        <dbReference type="ARBA" id="ARBA00022719"/>
    </source>
</evidence>
<feature type="domain" description="NADH-quinone oxidoreductase subunit D" evidence="8">
    <location>
        <begin position="120"/>
        <end position="283"/>
    </location>
</feature>
<evidence type="ECO:0000256" key="5">
    <source>
        <dbReference type="ARBA" id="ARBA00023027"/>
    </source>
</evidence>
<dbReference type="Gene3D" id="1.10.645.10">
    <property type="entry name" value="Cytochrome-c3 Hydrogenase, chain B"/>
    <property type="match status" value="1"/>
</dbReference>
<comment type="function">
    <text evidence="6">NDH-1 shuttles electrons from NADH, via FMN and iron-sulfur (Fe-S) centers, to quinones in the respiratory chain. The immediate electron acceptor for the enzyme in this species is believed to be a menaquinone. Couples the redox reaction to proton translocation (for every two electrons transferred, four hydrogen ions are translocated across the cytoplasmic membrane), and thus conserves the redox energy in a proton gradient.</text>
</comment>
<protein>
    <recommendedName>
        <fullName evidence="6">NADH-quinone oxidoreductase subunit D</fullName>
        <ecNumber evidence="6">7.1.1.-</ecNumber>
    </recommendedName>
    <alternativeName>
        <fullName evidence="6">NADH dehydrogenase I subunit D</fullName>
    </alternativeName>
    <alternativeName>
        <fullName evidence="6">NDH-1 subunit D</fullName>
    </alternativeName>
</protein>
<dbReference type="InterPro" id="IPR022885">
    <property type="entry name" value="NDH1_su_D/H"/>
</dbReference>
<reference evidence="9 10" key="1">
    <citation type="submission" date="2023-04" db="EMBL/GenBank/DDBJ databases">
        <title>Genome Sequence of Selenomonas sputigena ATCC 33150.</title>
        <authorList>
            <person name="Miller D.P."/>
            <person name="Anvari S."/>
            <person name="Polson S.W."/>
            <person name="Macdonald M."/>
            <person name="Mcdowell J.V."/>
        </authorList>
    </citation>
    <scope>NUCLEOTIDE SEQUENCE [LARGE SCALE GENOMIC DNA]</scope>
    <source>
        <strain evidence="9 10">ATCC 33150</strain>
    </source>
</reference>
<evidence type="ECO:0000259" key="8">
    <source>
        <dbReference type="Pfam" id="PF00346"/>
    </source>
</evidence>
<dbReference type="InterPro" id="IPR001135">
    <property type="entry name" value="NADH_Q_OxRdtase_suD"/>
</dbReference>
<dbReference type="RefSeq" id="WP_368846958.1">
    <property type="nucleotide sequence ID" value="NZ_CP194411.1"/>
</dbReference>
<comment type="subcellular location">
    <subcellularLocation>
        <location evidence="6">Cell membrane</location>
        <topology evidence="6">Peripheral membrane protein</topology>
        <orientation evidence="6">Cytoplasmic side</orientation>
    </subcellularLocation>
</comment>